<dbReference type="GO" id="GO:0000324">
    <property type="term" value="C:fungal-type vacuole"/>
    <property type="evidence" value="ECO:0007669"/>
    <property type="project" value="TreeGrafter"/>
</dbReference>
<dbReference type="Proteomes" id="UP000242474">
    <property type="component" value="Unassembled WGS sequence"/>
</dbReference>
<comment type="similarity">
    <text evidence="1 7">Belongs to the peptidase S10 family.</text>
</comment>
<dbReference type="Pfam" id="PF00450">
    <property type="entry name" value="Peptidase_S10"/>
    <property type="match status" value="1"/>
</dbReference>
<keyword evidence="2 7" id="KW-0121">Carboxypeptidase</keyword>
<reference evidence="8 9" key="1">
    <citation type="journal article" date="2015" name="Genome Biol. Evol.">
        <title>Phylogenomic analyses indicate that early fungi evolved digesting cell walls of algal ancestors of land plants.</title>
        <authorList>
            <person name="Chang Y."/>
            <person name="Wang S."/>
            <person name="Sekimoto S."/>
            <person name="Aerts A.L."/>
            <person name="Choi C."/>
            <person name="Clum A."/>
            <person name="LaButti K.M."/>
            <person name="Lindquist E.A."/>
            <person name="Yee Ngan C."/>
            <person name="Ohm R.A."/>
            <person name="Salamov A.A."/>
            <person name="Grigoriev I.V."/>
            <person name="Spatafora J.W."/>
            <person name="Berbee M.L."/>
        </authorList>
    </citation>
    <scope>NUCLEOTIDE SEQUENCE [LARGE SCALE GENOMIC DNA]</scope>
    <source>
        <strain evidence="8 9">NRRL 1564</strain>
    </source>
</reference>
<evidence type="ECO:0000256" key="2">
    <source>
        <dbReference type="ARBA" id="ARBA00022645"/>
    </source>
</evidence>
<organism evidence="8 9">
    <name type="scientific">Coemansia reversa (strain ATCC 12441 / NRRL 1564)</name>
    <dbReference type="NCBI Taxonomy" id="763665"/>
    <lineage>
        <taxon>Eukaryota</taxon>
        <taxon>Fungi</taxon>
        <taxon>Fungi incertae sedis</taxon>
        <taxon>Zoopagomycota</taxon>
        <taxon>Kickxellomycotina</taxon>
        <taxon>Kickxellomycetes</taxon>
        <taxon>Kickxellales</taxon>
        <taxon>Kickxellaceae</taxon>
        <taxon>Coemansia</taxon>
    </lineage>
</organism>
<proteinExistence type="inferred from homology"/>
<dbReference type="PROSITE" id="PS00560">
    <property type="entry name" value="CARBOXYPEPT_SER_HIS"/>
    <property type="match status" value="1"/>
</dbReference>
<name>A0A2G5BBE7_COERN</name>
<dbReference type="EC" id="3.4.16.-" evidence="7"/>
<keyword evidence="3 7" id="KW-0645">Protease</keyword>
<dbReference type="SUPFAM" id="SSF53474">
    <property type="entry name" value="alpha/beta-Hydrolases"/>
    <property type="match status" value="1"/>
</dbReference>
<dbReference type="PANTHER" id="PTHR11802">
    <property type="entry name" value="SERINE PROTEASE FAMILY S10 SERINE CARBOXYPEPTIDASE"/>
    <property type="match status" value="1"/>
</dbReference>
<evidence type="ECO:0000256" key="3">
    <source>
        <dbReference type="ARBA" id="ARBA00022670"/>
    </source>
</evidence>
<dbReference type="AlphaFoldDB" id="A0A2G5BBE7"/>
<dbReference type="InterPro" id="IPR018202">
    <property type="entry name" value="Ser_caboxypep_ser_AS"/>
</dbReference>
<dbReference type="OrthoDB" id="443318at2759"/>
<keyword evidence="6" id="KW-0325">Glycoprotein</keyword>
<dbReference type="Gene3D" id="3.40.50.1820">
    <property type="entry name" value="alpha/beta hydrolase"/>
    <property type="match status" value="1"/>
</dbReference>
<dbReference type="InterPro" id="IPR029058">
    <property type="entry name" value="AB_hydrolase_fold"/>
</dbReference>
<dbReference type="InterPro" id="IPR001563">
    <property type="entry name" value="Peptidase_S10"/>
</dbReference>
<evidence type="ECO:0000313" key="9">
    <source>
        <dbReference type="Proteomes" id="UP000242474"/>
    </source>
</evidence>
<keyword evidence="9" id="KW-1185">Reference proteome</keyword>
<dbReference type="Gene3D" id="1.10.287.410">
    <property type="match status" value="1"/>
</dbReference>
<dbReference type="GO" id="GO:0006508">
    <property type="term" value="P:proteolysis"/>
    <property type="evidence" value="ECO:0007669"/>
    <property type="project" value="UniProtKB-KW"/>
</dbReference>
<evidence type="ECO:0000256" key="4">
    <source>
        <dbReference type="ARBA" id="ARBA00022729"/>
    </source>
</evidence>
<keyword evidence="5 7" id="KW-0378">Hydrolase</keyword>
<dbReference type="PROSITE" id="PS00131">
    <property type="entry name" value="CARBOXYPEPT_SER_SER"/>
    <property type="match status" value="1"/>
</dbReference>
<dbReference type="InterPro" id="IPR033124">
    <property type="entry name" value="Ser_caboxypep_his_AS"/>
</dbReference>
<evidence type="ECO:0000256" key="7">
    <source>
        <dbReference type="RuleBase" id="RU361156"/>
    </source>
</evidence>
<dbReference type="GO" id="GO:0004185">
    <property type="term" value="F:serine-type carboxypeptidase activity"/>
    <property type="evidence" value="ECO:0007669"/>
    <property type="project" value="UniProtKB-UniRule"/>
</dbReference>
<gene>
    <name evidence="8" type="ORF">COEREDRAFT_42908</name>
</gene>
<dbReference type="STRING" id="763665.A0A2G5BBE7"/>
<accession>A0A2G5BBE7</accession>
<protein>
    <recommendedName>
        <fullName evidence="7">Carboxypeptidase</fullName>
        <ecNumber evidence="7">3.4.16.-</ecNumber>
    </recommendedName>
</protein>
<evidence type="ECO:0000256" key="1">
    <source>
        <dbReference type="ARBA" id="ARBA00009431"/>
    </source>
</evidence>
<dbReference type="EMBL" id="KZ303500">
    <property type="protein sequence ID" value="PIA16344.1"/>
    <property type="molecule type" value="Genomic_DNA"/>
</dbReference>
<evidence type="ECO:0000313" key="8">
    <source>
        <dbReference type="EMBL" id="PIA16344.1"/>
    </source>
</evidence>
<keyword evidence="4" id="KW-0732">Signal</keyword>
<evidence type="ECO:0000256" key="6">
    <source>
        <dbReference type="ARBA" id="ARBA00023180"/>
    </source>
</evidence>
<dbReference type="PANTHER" id="PTHR11802:SF113">
    <property type="entry name" value="SERINE CARBOXYPEPTIDASE CTSA-4.1"/>
    <property type="match status" value="1"/>
</dbReference>
<dbReference type="PRINTS" id="PR00724">
    <property type="entry name" value="CRBOXYPTASEC"/>
</dbReference>
<evidence type="ECO:0000256" key="5">
    <source>
        <dbReference type="ARBA" id="ARBA00022801"/>
    </source>
</evidence>
<sequence length="428" mass="48106">MDAISNYQLRVKSPELCDTNVTQYSGYLDTAEDKHFFFWFFEARNVRREKVPLILWLNGGPGCSSFTGLLMELGPCRAGKGGNHTVYNPFAWNDGAHILFLDQPTNVGFSYGADVFNSIAAGKDVHALLQLFYKEFPEYAQGPLHVFGESYGGHYVPAIAKAIHDSNRELRVLPLSSIGIGNGFVNPLVQHKYYSKMACNSTYPAVFSSEKCAAMDAAYPKCAQLTQACYRWRNALACLPASEYCERNIAEVYTSSGRSYYDVRLSCGENEDACYPIMDDIDRYLNDTAIQKELGAEVSAFVSCSEKVFTGFWLNGDESKPFHQYIPPLLAGGIRVLVYAGDADYICNWYGNKAWSLEMEWPGKQAFNAAEDKKWHTTDFKHVGEVRESGNFTFIRIFGAGHMVPYDQPVAALDMVNRWLDHRSFTLV</sequence>